<evidence type="ECO:0000313" key="1">
    <source>
        <dbReference type="EMBL" id="PHT76747.1"/>
    </source>
</evidence>
<name>A0A2G2Z3Z6_CAPAN</name>
<reference evidence="1 2" key="1">
    <citation type="journal article" date="2014" name="Nat. Genet.">
        <title>Genome sequence of the hot pepper provides insights into the evolution of pungency in Capsicum species.</title>
        <authorList>
            <person name="Kim S."/>
            <person name="Park M."/>
            <person name="Yeom S.I."/>
            <person name="Kim Y.M."/>
            <person name="Lee J.M."/>
            <person name="Lee H.A."/>
            <person name="Seo E."/>
            <person name="Choi J."/>
            <person name="Cheong K."/>
            <person name="Kim K.T."/>
            <person name="Jung K."/>
            <person name="Lee G.W."/>
            <person name="Oh S.K."/>
            <person name="Bae C."/>
            <person name="Kim S.B."/>
            <person name="Lee H.Y."/>
            <person name="Kim S.Y."/>
            <person name="Kim M.S."/>
            <person name="Kang B.C."/>
            <person name="Jo Y.D."/>
            <person name="Yang H.B."/>
            <person name="Jeong H.J."/>
            <person name="Kang W.H."/>
            <person name="Kwon J.K."/>
            <person name="Shin C."/>
            <person name="Lim J.Y."/>
            <person name="Park J.H."/>
            <person name="Huh J.H."/>
            <person name="Kim J.S."/>
            <person name="Kim B.D."/>
            <person name="Cohen O."/>
            <person name="Paran I."/>
            <person name="Suh M.C."/>
            <person name="Lee S.B."/>
            <person name="Kim Y.K."/>
            <person name="Shin Y."/>
            <person name="Noh S.J."/>
            <person name="Park J."/>
            <person name="Seo Y.S."/>
            <person name="Kwon S.Y."/>
            <person name="Kim H.A."/>
            <person name="Park J.M."/>
            <person name="Kim H.J."/>
            <person name="Choi S.B."/>
            <person name="Bosland P.W."/>
            <person name="Reeves G."/>
            <person name="Jo S.H."/>
            <person name="Lee B.W."/>
            <person name="Cho H.T."/>
            <person name="Choi H.S."/>
            <person name="Lee M.S."/>
            <person name="Yu Y."/>
            <person name="Do Choi Y."/>
            <person name="Park B.S."/>
            <person name="van Deynze A."/>
            <person name="Ashrafi H."/>
            <person name="Hill T."/>
            <person name="Kim W.T."/>
            <person name="Pai H.S."/>
            <person name="Ahn H.K."/>
            <person name="Yeam I."/>
            <person name="Giovannoni J.J."/>
            <person name="Rose J.K."/>
            <person name="Sorensen I."/>
            <person name="Lee S.J."/>
            <person name="Kim R.W."/>
            <person name="Choi I.Y."/>
            <person name="Choi B.S."/>
            <person name="Lim J.S."/>
            <person name="Lee Y.H."/>
            <person name="Choi D."/>
        </authorList>
    </citation>
    <scope>NUCLEOTIDE SEQUENCE [LARGE SCALE GENOMIC DNA]</scope>
    <source>
        <strain evidence="2">cv. CM334</strain>
    </source>
</reference>
<dbReference type="OMA" id="YYIRDEV"/>
<sequence>MATTSAGCQAIWIRKFLVDIQQEQIGPTCDNKAVISMTKYPSFHSRTKHIDIHYHFIRNLVTDGIISLKFCGTNNQVTDVLTKSL</sequence>
<accession>A0A2G2Z3Z6</accession>
<dbReference type="EMBL" id="AYRZ02000007">
    <property type="protein sequence ID" value="PHT76747.1"/>
    <property type="molecule type" value="Genomic_DNA"/>
</dbReference>
<dbReference type="Proteomes" id="UP000222542">
    <property type="component" value="Unassembled WGS sequence"/>
</dbReference>
<dbReference type="PANTHER" id="PTHR11439">
    <property type="entry name" value="GAG-POL-RELATED RETROTRANSPOSON"/>
    <property type="match status" value="1"/>
</dbReference>
<evidence type="ECO:0008006" key="3">
    <source>
        <dbReference type="Google" id="ProtNLM"/>
    </source>
</evidence>
<dbReference type="AlphaFoldDB" id="A0A2G2Z3Z6"/>
<dbReference type="Gramene" id="PHT76747">
    <property type="protein sequence ID" value="PHT76747"/>
    <property type="gene ID" value="T459_20269"/>
</dbReference>
<dbReference type="CDD" id="cd09272">
    <property type="entry name" value="RNase_HI_RT_Ty1"/>
    <property type="match status" value="1"/>
</dbReference>
<dbReference type="STRING" id="4072.A0A2G2Z3Z6"/>
<gene>
    <name evidence="1" type="ORF">T459_20269</name>
</gene>
<proteinExistence type="predicted"/>
<keyword evidence="2" id="KW-1185">Reference proteome</keyword>
<organism evidence="1 2">
    <name type="scientific">Capsicum annuum</name>
    <name type="common">Capsicum pepper</name>
    <dbReference type="NCBI Taxonomy" id="4072"/>
    <lineage>
        <taxon>Eukaryota</taxon>
        <taxon>Viridiplantae</taxon>
        <taxon>Streptophyta</taxon>
        <taxon>Embryophyta</taxon>
        <taxon>Tracheophyta</taxon>
        <taxon>Spermatophyta</taxon>
        <taxon>Magnoliopsida</taxon>
        <taxon>eudicotyledons</taxon>
        <taxon>Gunneridae</taxon>
        <taxon>Pentapetalae</taxon>
        <taxon>asterids</taxon>
        <taxon>lamiids</taxon>
        <taxon>Solanales</taxon>
        <taxon>Solanaceae</taxon>
        <taxon>Solanoideae</taxon>
        <taxon>Capsiceae</taxon>
        <taxon>Capsicum</taxon>
    </lineage>
</organism>
<dbReference type="PANTHER" id="PTHR11439:SF463">
    <property type="entry name" value="REVERSE TRANSCRIPTASE TY1_COPIA-TYPE DOMAIN-CONTAINING PROTEIN"/>
    <property type="match status" value="1"/>
</dbReference>
<comment type="caution">
    <text evidence="1">The sequence shown here is derived from an EMBL/GenBank/DDBJ whole genome shotgun (WGS) entry which is preliminary data.</text>
</comment>
<reference evidence="1 2" key="2">
    <citation type="journal article" date="2017" name="Genome Biol.">
        <title>New reference genome sequences of hot pepper reveal the massive evolution of plant disease-resistance genes by retroduplication.</title>
        <authorList>
            <person name="Kim S."/>
            <person name="Park J."/>
            <person name="Yeom S.I."/>
            <person name="Kim Y.M."/>
            <person name="Seo E."/>
            <person name="Kim K.T."/>
            <person name="Kim M.S."/>
            <person name="Lee J.M."/>
            <person name="Cheong K."/>
            <person name="Shin H.S."/>
            <person name="Kim S.B."/>
            <person name="Han K."/>
            <person name="Lee J."/>
            <person name="Park M."/>
            <person name="Lee H.A."/>
            <person name="Lee H.Y."/>
            <person name="Lee Y."/>
            <person name="Oh S."/>
            <person name="Lee J.H."/>
            <person name="Choi E."/>
            <person name="Choi E."/>
            <person name="Lee S.E."/>
            <person name="Jeon J."/>
            <person name="Kim H."/>
            <person name="Choi G."/>
            <person name="Song H."/>
            <person name="Lee J."/>
            <person name="Lee S.C."/>
            <person name="Kwon J.K."/>
            <person name="Lee H.Y."/>
            <person name="Koo N."/>
            <person name="Hong Y."/>
            <person name="Kim R.W."/>
            <person name="Kang W.H."/>
            <person name="Huh J.H."/>
            <person name="Kang B.C."/>
            <person name="Yang T.J."/>
            <person name="Lee Y.H."/>
            <person name="Bennetzen J.L."/>
            <person name="Choi D."/>
        </authorList>
    </citation>
    <scope>NUCLEOTIDE SEQUENCE [LARGE SCALE GENOMIC DNA]</scope>
    <source>
        <strain evidence="2">cv. CM334</strain>
    </source>
</reference>
<evidence type="ECO:0000313" key="2">
    <source>
        <dbReference type="Proteomes" id="UP000222542"/>
    </source>
</evidence>
<protein>
    <recommendedName>
        <fullName evidence="3">Retrovirus-related Pol polyprotein from transposon TNT 1-94</fullName>
    </recommendedName>
</protein>